<evidence type="ECO:0000313" key="9">
    <source>
        <dbReference type="EMBL" id="QBE98646.1"/>
    </source>
</evidence>
<keyword evidence="4 9" id="KW-0418">Kinase</keyword>
<keyword evidence="5" id="KW-0902">Two-component regulatory system</keyword>
<keyword evidence="9" id="KW-0808">Transferase</keyword>
<dbReference type="SMART" id="SM00387">
    <property type="entry name" value="HATPase_c"/>
    <property type="match status" value="1"/>
</dbReference>
<dbReference type="KEGG" id="bpro:PMF13cell1_04212"/>
<name>A0A4P6M2E1_9FIRM</name>
<dbReference type="EC" id="2.7.13.3" evidence="2"/>
<dbReference type="PANTHER" id="PTHR43065">
    <property type="entry name" value="SENSOR HISTIDINE KINASE"/>
    <property type="match status" value="1"/>
</dbReference>
<feature type="transmembrane region" description="Helical" evidence="7">
    <location>
        <begin position="6"/>
        <end position="24"/>
    </location>
</feature>
<feature type="domain" description="Histidine kinase" evidence="8">
    <location>
        <begin position="376"/>
        <end position="606"/>
    </location>
</feature>
<dbReference type="PROSITE" id="PS50109">
    <property type="entry name" value="HIS_KIN"/>
    <property type="match status" value="1"/>
</dbReference>
<dbReference type="GO" id="GO:0000155">
    <property type="term" value="F:phosphorelay sensor kinase activity"/>
    <property type="evidence" value="ECO:0007669"/>
    <property type="project" value="InterPro"/>
</dbReference>
<dbReference type="CDD" id="cd00082">
    <property type="entry name" value="HisKA"/>
    <property type="match status" value="1"/>
</dbReference>
<dbReference type="InterPro" id="IPR036097">
    <property type="entry name" value="HisK_dim/P_sf"/>
</dbReference>
<dbReference type="SUPFAM" id="SSF55874">
    <property type="entry name" value="ATPase domain of HSP90 chaperone/DNA topoisomerase II/histidine kinase"/>
    <property type="match status" value="1"/>
</dbReference>
<evidence type="ECO:0000256" key="6">
    <source>
        <dbReference type="SAM" id="Coils"/>
    </source>
</evidence>
<feature type="transmembrane region" description="Helical" evidence="7">
    <location>
        <begin position="139"/>
        <end position="159"/>
    </location>
</feature>
<evidence type="ECO:0000313" key="10">
    <source>
        <dbReference type="Proteomes" id="UP000289794"/>
    </source>
</evidence>
<organism evidence="9 10">
    <name type="scientific">Blautia producta</name>
    <dbReference type="NCBI Taxonomy" id="33035"/>
    <lineage>
        <taxon>Bacteria</taxon>
        <taxon>Bacillati</taxon>
        <taxon>Bacillota</taxon>
        <taxon>Clostridia</taxon>
        <taxon>Lachnospirales</taxon>
        <taxon>Lachnospiraceae</taxon>
        <taxon>Blautia</taxon>
    </lineage>
</organism>
<feature type="coiled-coil region" evidence="6">
    <location>
        <begin position="341"/>
        <end position="368"/>
    </location>
</feature>
<feature type="transmembrane region" description="Helical" evidence="7">
    <location>
        <begin position="171"/>
        <end position="193"/>
    </location>
</feature>
<keyword evidence="7" id="KW-0472">Membrane</keyword>
<dbReference type="InterPro" id="IPR036890">
    <property type="entry name" value="HATPase_C_sf"/>
</dbReference>
<keyword evidence="7" id="KW-1133">Transmembrane helix</keyword>
<sequence>MERIMTHMVDIAITILIFFLYSCLKKGRLPLLQRLYVVASAFLLIWLLAIAGILGGADDSIQTLTVLDAITCSACALMVVTVLLLTIAFIYNYESLPRIFYFLYILPIVTSLIVFTNPWHHLFYKQFSIYASEVKFGPLFILSGSQYYIYCIISIVLALRNGIRKRNKSAVWQSVLFAWGLIVPVSVNLLATLKIVNLSIAATPIAFMFTIICHGIAIYYLNFLNIKPIALQNIIDNISDGYVIISSDSQIINMNDAFQEAFGESYGMKNNVYLDRQVEVLDEQKKDVIYDLLSFFDICRQTVSVITYEQAVIKEDRKIYYSVELTPVFGKRRMMGVVALFKDVTRVKEEIRQQQQKLSQEMERERLASLGQMIGGISHNLKTPIMSVSGSVESLENLVDEYTESLGDEEVTIEDHREIAGDMREWLGKIKESCAYMSDIITTVKGLATNMNTNNIVEFTVDEVFRRVFLLMKHSLAKRSCILSMENELPGDAVLKGDINNLVQVVNNLVDNAMDAMKEEGGKITLYAGKQGGNILIAVKDSGPGIAPEVMDRLFHSMVTTKGAMGTGLGLYSSAGLIRGKFSGRMWAENLPEGGAAFYVELPLQS</sequence>
<dbReference type="PRINTS" id="PR00344">
    <property type="entry name" value="BCTRLSENSOR"/>
</dbReference>
<keyword evidence="3" id="KW-0597">Phosphoprotein</keyword>
<dbReference type="Gene3D" id="1.10.287.130">
    <property type="match status" value="1"/>
</dbReference>
<dbReference type="InterPro" id="IPR035965">
    <property type="entry name" value="PAS-like_dom_sf"/>
</dbReference>
<dbReference type="Pfam" id="PF13188">
    <property type="entry name" value="PAS_8"/>
    <property type="match status" value="1"/>
</dbReference>
<dbReference type="PROSITE" id="PS51257">
    <property type="entry name" value="PROKAR_LIPOPROTEIN"/>
    <property type="match status" value="1"/>
</dbReference>
<evidence type="ECO:0000256" key="3">
    <source>
        <dbReference type="ARBA" id="ARBA00022553"/>
    </source>
</evidence>
<accession>A0A4P6M2E1</accession>
<dbReference type="RefSeq" id="WP_130182001.1">
    <property type="nucleotide sequence ID" value="NZ_CP035945.1"/>
</dbReference>
<feature type="transmembrane region" description="Helical" evidence="7">
    <location>
        <begin position="36"/>
        <end position="54"/>
    </location>
</feature>
<dbReference type="InterPro" id="IPR000014">
    <property type="entry name" value="PAS"/>
</dbReference>
<dbReference type="Proteomes" id="UP000289794">
    <property type="component" value="Chromosome"/>
</dbReference>
<proteinExistence type="predicted"/>
<evidence type="ECO:0000256" key="7">
    <source>
        <dbReference type="SAM" id="Phobius"/>
    </source>
</evidence>
<dbReference type="Pfam" id="PF16927">
    <property type="entry name" value="HisKA_7TM"/>
    <property type="match status" value="1"/>
</dbReference>
<dbReference type="PANTHER" id="PTHR43065:SF42">
    <property type="entry name" value="TWO-COMPONENT SENSOR PPRA"/>
    <property type="match status" value="1"/>
</dbReference>
<dbReference type="InterPro" id="IPR031621">
    <property type="entry name" value="HisKA_7TM"/>
</dbReference>
<dbReference type="InterPro" id="IPR005467">
    <property type="entry name" value="His_kinase_dom"/>
</dbReference>
<evidence type="ECO:0000256" key="1">
    <source>
        <dbReference type="ARBA" id="ARBA00000085"/>
    </source>
</evidence>
<dbReference type="SUPFAM" id="SSF47384">
    <property type="entry name" value="Homodimeric domain of signal transducing histidine kinase"/>
    <property type="match status" value="1"/>
</dbReference>
<gene>
    <name evidence="9" type="primary">gchK</name>
    <name evidence="9" type="ORF">PMF13cell1_04212</name>
</gene>
<dbReference type="EMBL" id="CP035945">
    <property type="protein sequence ID" value="QBE98646.1"/>
    <property type="molecule type" value="Genomic_DNA"/>
</dbReference>
<dbReference type="InterPro" id="IPR004358">
    <property type="entry name" value="Sig_transdc_His_kin-like_C"/>
</dbReference>
<evidence type="ECO:0000259" key="8">
    <source>
        <dbReference type="PROSITE" id="PS50109"/>
    </source>
</evidence>
<reference evidence="9 10" key="1">
    <citation type="submission" date="2019-01" db="EMBL/GenBank/DDBJ databases">
        <title>PMF-metabolizing Aryl O-demethylase.</title>
        <authorList>
            <person name="Kim M."/>
        </authorList>
    </citation>
    <scope>NUCLEOTIDE SEQUENCE [LARGE SCALE GENOMIC DNA]</scope>
    <source>
        <strain evidence="9 10">PMF1</strain>
    </source>
</reference>
<comment type="catalytic activity">
    <reaction evidence="1">
        <text>ATP + protein L-histidine = ADP + protein N-phospho-L-histidine.</text>
        <dbReference type="EC" id="2.7.13.3"/>
    </reaction>
</comment>
<keyword evidence="6" id="KW-0175">Coiled coil</keyword>
<dbReference type="SMART" id="SM00388">
    <property type="entry name" value="HisKA"/>
    <property type="match status" value="1"/>
</dbReference>
<dbReference type="Pfam" id="PF02518">
    <property type="entry name" value="HATPase_c"/>
    <property type="match status" value="1"/>
</dbReference>
<dbReference type="Gene3D" id="3.30.450.20">
    <property type="entry name" value="PAS domain"/>
    <property type="match status" value="1"/>
</dbReference>
<dbReference type="InterPro" id="IPR003661">
    <property type="entry name" value="HisK_dim/P_dom"/>
</dbReference>
<dbReference type="InterPro" id="IPR003594">
    <property type="entry name" value="HATPase_dom"/>
</dbReference>
<protein>
    <recommendedName>
        <fullName evidence="2">histidine kinase</fullName>
        <ecNumber evidence="2">2.7.13.3</ecNumber>
    </recommendedName>
</protein>
<dbReference type="AlphaFoldDB" id="A0A4P6M2E1"/>
<feature type="transmembrane region" description="Helical" evidence="7">
    <location>
        <begin position="99"/>
        <end position="119"/>
    </location>
</feature>
<evidence type="ECO:0000256" key="5">
    <source>
        <dbReference type="ARBA" id="ARBA00023012"/>
    </source>
</evidence>
<dbReference type="Gene3D" id="3.30.565.10">
    <property type="entry name" value="Histidine kinase-like ATPase, C-terminal domain"/>
    <property type="match status" value="1"/>
</dbReference>
<dbReference type="SUPFAM" id="SSF55785">
    <property type="entry name" value="PYP-like sensor domain (PAS domain)"/>
    <property type="match status" value="1"/>
</dbReference>
<feature type="transmembrane region" description="Helical" evidence="7">
    <location>
        <begin position="199"/>
        <end position="221"/>
    </location>
</feature>
<keyword evidence="7" id="KW-0812">Transmembrane</keyword>
<evidence type="ECO:0000256" key="4">
    <source>
        <dbReference type="ARBA" id="ARBA00022777"/>
    </source>
</evidence>
<feature type="transmembrane region" description="Helical" evidence="7">
    <location>
        <begin position="66"/>
        <end position="92"/>
    </location>
</feature>
<evidence type="ECO:0000256" key="2">
    <source>
        <dbReference type="ARBA" id="ARBA00012438"/>
    </source>
</evidence>